<dbReference type="GO" id="GO:0016717">
    <property type="term" value="F:oxidoreductase activity, acting on paired donors, with oxidation of a pair of donors resulting in the reduction of molecular oxygen to two molecules of water"/>
    <property type="evidence" value="ECO:0007669"/>
    <property type="project" value="UniProtKB-ARBA"/>
</dbReference>
<evidence type="ECO:0000259" key="2">
    <source>
        <dbReference type="Pfam" id="PF00173"/>
    </source>
</evidence>
<keyword evidence="1" id="KW-0732">Signal</keyword>
<feature type="domain" description="Fatty acid desaturase" evidence="3">
    <location>
        <begin position="177"/>
        <end position="417"/>
    </location>
</feature>
<proteinExistence type="predicted"/>
<dbReference type="GO" id="GO:0006636">
    <property type="term" value="P:unsaturated fatty acid biosynthetic process"/>
    <property type="evidence" value="ECO:0007669"/>
    <property type="project" value="UniProtKB-ARBA"/>
</dbReference>
<comment type="caution">
    <text evidence="4">The sequence shown here is derived from an EMBL/GenBank/DDBJ whole genome shotgun (WGS) entry which is preliminary data.</text>
</comment>
<organism evidence="4 5">
    <name type="scientific">Diacronema lutheri</name>
    <name type="common">Unicellular marine alga</name>
    <name type="synonym">Monochrysis lutheri</name>
    <dbReference type="NCBI Taxonomy" id="2081491"/>
    <lineage>
        <taxon>Eukaryota</taxon>
        <taxon>Haptista</taxon>
        <taxon>Haptophyta</taxon>
        <taxon>Pavlovophyceae</taxon>
        <taxon>Pavlovales</taxon>
        <taxon>Pavlovaceae</taxon>
        <taxon>Diacronema</taxon>
    </lineage>
</organism>
<name>A0A8J5XK27_DIALT</name>
<dbReference type="CDD" id="cd03506">
    <property type="entry name" value="Delta6-FADS-like"/>
    <property type="match status" value="1"/>
</dbReference>
<feature type="chain" id="PRO_5035145154" evidence="1">
    <location>
        <begin position="28"/>
        <end position="449"/>
    </location>
</feature>
<dbReference type="GO" id="GO:0042759">
    <property type="term" value="P:long-chain fatty acid biosynthetic process"/>
    <property type="evidence" value="ECO:0007669"/>
    <property type="project" value="UniProtKB-ARBA"/>
</dbReference>
<dbReference type="InterPro" id="IPR012171">
    <property type="entry name" value="Fatty_acid_desaturase"/>
</dbReference>
<evidence type="ECO:0000256" key="1">
    <source>
        <dbReference type="SAM" id="SignalP"/>
    </source>
</evidence>
<evidence type="ECO:0000259" key="3">
    <source>
        <dbReference type="Pfam" id="PF00487"/>
    </source>
</evidence>
<evidence type="ECO:0000313" key="5">
    <source>
        <dbReference type="Proteomes" id="UP000751190"/>
    </source>
</evidence>
<dbReference type="OMA" id="HGRGKWC"/>
<protein>
    <submittedName>
        <fullName evidence="4">Uncharacterized protein</fullName>
    </submittedName>
</protein>
<dbReference type="PIRSF" id="PIRSF015921">
    <property type="entry name" value="FA_sphinglp_des"/>
    <property type="match status" value="1"/>
</dbReference>
<dbReference type="GO" id="GO:0016020">
    <property type="term" value="C:membrane"/>
    <property type="evidence" value="ECO:0007669"/>
    <property type="project" value="TreeGrafter"/>
</dbReference>
<dbReference type="Pfam" id="PF00487">
    <property type="entry name" value="FA_desaturase"/>
    <property type="match status" value="1"/>
</dbReference>
<keyword evidence="5" id="KW-1185">Reference proteome</keyword>
<dbReference type="InterPro" id="IPR005804">
    <property type="entry name" value="FA_desaturase_dom"/>
</dbReference>
<feature type="signal peptide" evidence="1">
    <location>
        <begin position="1"/>
        <end position="27"/>
    </location>
</feature>
<dbReference type="SUPFAM" id="SSF55856">
    <property type="entry name" value="Cytochrome b5-like heme/steroid binding domain"/>
    <property type="match status" value="1"/>
</dbReference>
<dbReference type="Proteomes" id="UP000751190">
    <property type="component" value="Unassembled WGS sequence"/>
</dbReference>
<gene>
    <name evidence="4" type="ORF">KFE25_007856</name>
</gene>
<dbReference type="InterPro" id="IPR036400">
    <property type="entry name" value="Cyt_B5-like_heme/steroid_sf"/>
</dbReference>
<sequence length="449" mass="50129">MQGKTTRARGAALLAAALLAAPCAAVASLPKPAGRAAAPAKPALRGRELRVRIDDRWVDLTRWRAAHPAGEHWIDLFQGQDATDVFHAFHSADTRKRMMPRLPSVQAVDEAAVLDAACAPVTQLTRDFRAWREQLEAEGWWERDALAEATSFGLWALAVAAGSTFAWSGVPVVSSVFAVLTLATANTMAGWLGHDYIHGKDKFCDFMRPFGGLAAGLSSTWWSDKHNLHHAVTNEVGTDEDLMVDPALWLWPPNEQADKPWRQWQHRYVALPFSLLFHIWRFDSLKVAWTRREDGDVLRKELLPLVAHYGLFWAVCACSLPTMAAVVSLSSLFTAIIVTVSHQTEELYFERQPDWVAAQLGSTRDSVSSNPFSEWIWGGMNYQVEHHLFPTMPRSKYPRLAPLLRAWCEERGVAYRVDAELDILKRNLAMYKTIAQAPVDPAAPFAKAA</sequence>
<dbReference type="PANTHER" id="PTHR19353:SF19">
    <property type="entry name" value="DELTA(5) FATTY ACID DESATURASE C-RELATED"/>
    <property type="match status" value="1"/>
</dbReference>
<feature type="domain" description="Cytochrome b5 heme-binding" evidence="2">
    <location>
        <begin position="59"/>
        <end position="100"/>
    </location>
</feature>
<evidence type="ECO:0000313" key="4">
    <source>
        <dbReference type="EMBL" id="KAG8469338.1"/>
    </source>
</evidence>
<accession>A0A8J5XK27</accession>
<reference evidence="4" key="1">
    <citation type="submission" date="2021-05" db="EMBL/GenBank/DDBJ databases">
        <title>The genome of the haptophyte Pavlova lutheri (Diacronema luteri, Pavlovales) - a model for lipid biosynthesis in eukaryotic algae.</title>
        <authorList>
            <person name="Hulatt C.J."/>
            <person name="Posewitz M.C."/>
        </authorList>
    </citation>
    <scope>NUCLEOTIDE SEQUENCE</scope>
    <source>
        <strain evidence="4">NIVA-4/92</strain>
    </source>
</reference>
<dbReference type="AlphaFoldDB" id="A0A8J5XK27"/>
<dbReference type="OrthoDB" id="260091at2759"/>
<dbReference type="PANTHER" id="PTHR19353">
    <property type="entry name" value="FATTY ACID DESATURASE 2"/>
    <property type="match status" value="1"/>
</dbReference>
<dbReference type="Gene3D" id="3.10.120.10">
    <property type="entry name" value="Cytochrome b5-like heme/steroid binding domain"/>
    <property type="match status" value="1"/>
</dbReference>
<dbReference type="Pfam" id="PF00173">
    <property type="entry name" value="Cyt-b5"/>
    <property type="match status" value="1"/>
</dbReference>
<dbReference type="EMBL" id="JAGTXO010000003">
    <property type="protein sequence ID" value="KAG8469338.1"/>
    <property type="molecule type" value="Genomic_DNA"/>
</dbReference>
<dbReference type="InterPro" id="IPR001199">
    <property type="entry name" value="Cyt_B5-like_heme/steroid-bd"/>
</dbReference>